<sequence length="161" mass="17911">MRKTDHSPSRLMFEAKRTTKPQKRKTEEPPATSKPSAFERVPYRAPRALAGTHSCYQGCADDHATPRLPNGRQLVGHHRRTRHQQVSAQAFGAQELPRTQSAPRVRRVQTYKPHLPVGVRCRSNVTAAPLLSRLLARTDGTGTSQLALFVIGMPSAERDCP</sequence>
<proteinExistence type="predicted"/>
<gene>
    <name evidence="2" type="ORF">NDU88_005239</name>
</gene>
<evidence type="ECO:0000313" key="3">
    <source>
        <dbReference type="Proteomes" id="UP001066276"/>
    </source>
</evidence>
<name>A0AAV7SL89_PLEWA</name>
<evidence type="ECO:0000313" key="2">
    <source>
        <dbReference type="EMBL" id="KAJ1164805.1"/>
    </source>
</evidence>
<keyword evidence="3" id="KW-1185">Reference proteome</keyword>
<accession>A0AAV7SL89</accession>
<evidence type="ECO:0000256" key="1">
    <source>
        <dbReference type="SAM" id="MobiDB-lite"/>
    </source>
</evidence>
<feature type="compositionally biased region" description="Basic and acidic residues" evidence="1">
    <location>
        <begin position="1"/>
        <end position="17"/>
    </location>
</feature>
<reference evidence="2" key="1">
    <citation type="journal article" date="2022" name="bioRxiv">
        <title>Sequencing and chromosome-scale assembly of the giantPleurodeles waltlgenome.</title>
        <authorList>
            <person name="Brown T."/>
            <person name="Elewa A."/>
            <person name="Iarovenko S."/>
            <person name="Subramanian E."/>
            <person name="Araus A.J."/>
            <person name="Petzold A."/>
            <person name="Susuki M."/>
            <person name="Suzuki K.-i.T."/>
            <person name="Hayashi T."/>
            <person name="Toyoda A."/>
            <person name="Oliveira C."/>
            <person name="Osipova E."/>
            <person name="Leigh N.D."/>
            <person name="Simon A."/>
            <person name="Yun M.H."/>
        </authorList>
    </citation>
    <scope>NUCLEOTIDE SEQUENCE</scope>
    <source>
        <strain evidence="2">20211129_DDA</strain>
        <tissue evidence="2">Liver</tissue>
    </source>
</reference>
<feature type="region of interest" description="Disordered" evidence="1">
    <location>
        <begin position="1"/>
        <end position="39"/>
    </location>
</feature>
<dbReference type="AlphaFoldDB" id="A0AAV7SL89"/>
<dbReference type="EMBL" id="JANPWB010000008">
    <property type="protein sequence ID" value="KAJ1164805.1"/>
    <property type="molecule type" value="Genomic_DNA"/>
</dbReference>
<comment type="caution">
    <text evidence="2">The sequence shown here is derived from an EMBL/GenBank/DDBJ whole genome shotgun (WGS) entry which is preliminary data.</text>
</comment>
<organism evidence="2 3">
    <name type="scientific">Pleurodeles waltl</name>
    <name type="common">Iberian ribbed newt</name>
    <dbReference type="NCBI Taxonomy" id="8319"/>
    <lineage>
        <taxon>Eukaryota</taxon>
        <taxon>Metazoa</taxon>
        <taxon>Chordata</taxon>
        <taxon>Craniata</taxon>
        <taxon>Vertebrata</taxon>
        <taxon>Euteleostomi</taxon>
        <taxon>Amphibia</taxon>
        <taxon>Batrachia</taxon>
        <taxon>Caudata</taxon>
        <taxon>Salamandroidea</taxon>
        <taxon>Salamandridae</taxon>
        <taxon>Pleurodelinae</taxon>
        <taxon>Pleurodeles</taxon>
    </lineage>
</organism>
<protein>
    <submittedName>
        <fullName evidence="2">Uncharacterized protein</fullName>
    </submittedName>
</protein>
<dbReference type="Proteomes" id="UP001066276">
    <property type="component" value="Chromosome 4_2"/>
</dbReference>